<feature type="chain" id="PRO_5040949812" evidence="2">
    <location>
        <begin position="23"/>
        <end position="186"/>
    </location>
</feature>
<dbReference type="OrthoDB" id="10466474at2759"/>
<evidence type="ECO:0000313" key="3">
    <source>
        <dbReference type="Proteomes" id="UP001165740"/>
    </source>
</evidence>
<organism evidence="3 4">
    <name type="scientific">Biomphalaria glabrata</name>
    <name type="common">Bloodfluke planorb</name>
    <name type="synonym">Freshwater snail</name>
    <dbReference type="NCBI Taxonomy" id="6526"/>
    <lineage>
        <taxon>Eukaryota</taxon>
        <taxon>Metazoa</taxon>
        <taxon>Spiralia</taxon>
        <taxon>Lophotrochozoa</taxon>
        <taxon>Mollusca</taxon>
        <taxon>Gastropoda</taxon>
        <taxon>Heterobranchia</taxon>
        <taxon>Euthyneura</taxon>
        <taxon>Panpulmonata</taxon>
        <taxon>Hygrophila</taxon>
        <taxon>Lymnaeoidea</taxon>
        <taxon>Planorbidae</taxon>
        <taxon>Biomphalaria</taxon>
    </lineage>
</organism>
<feature type="compositionally biased region" description="Polar residues" evidence="1">
    <location>
        <begin position="152"/>
        <end position="164"/>
    </location>
</feature>
<sequence length="186" mass="19868">MSVLAFLYIGASIMSLVSVSDAMLRNCSALCSSRKRSDESLKLQCGCGANILAGSAVSADKGHKTTKHPDDKTTKHPDDKTTKHPDGPHLSSPTPPTIPNSNVAYKLSGDINLQPVVNKHGSEKKDETAKNPNHDAAKQTTENYSAKPPGDGSTTTNPDFGSTDNPEEDITETPPQYEDTTEPTFD</sequence>
<keyword evidence="3" id="KW-1185">Reference proteome</keyword>
<reference evidence="4" key="1">
    <citation type="submission" date="2025-08" db="UniProtKB">
        <authorList>
            <consortium name="RefSeq"/>
        </authorList>
    </citation>
    <scope>IDENTIFICATION</scope>
</reference>
<feature type="compositionally biased region" description="Basic and acidic residues" evidence="1">
    <location>
        <begin position="60"/>
        <end position="87"/>
    </location>
</feature>
<dbReference type="RefSeq" id="XP_055898674.1">
    <property type="nucleotide sequence ID" value="XM_056042699.1"/>
</dbReference>
<dbReference type="AlphaFoldDB" id="A0A9W3BGV4"/>
<feature type="region of interest" description="Disordered" evidence="1">
    <location>
        <begin position="120"/>
        <end position="186"/>
    </location>
</feature>
<name>A0A9W3BGV4_BIOGL</name>
<proteinExistence type="predicted"/>
<evidence type="ECO:0000313" key="4">
    <source>
        <dbReference type="RefSeq" id="XP_055898674.1"/>
    </source>
</evidence>
<accession>A0A9W3BGV4</accession>
<evidence type="ECO:0000256" key="2">
    <source>
        <dbReference type="SAM" id="SignalP"/>
    </source>
</evidence>
<keyword evidence="2" id="KW-0732">Signal</keyword>
<feature type="compositionally biased region" description="Basic and acidic residues" evidence="1">
    <location>
        <begin position="120"/>
        <end position="137"/>
    </location>
</feature>
<feature type="region of interest" description="Disordered" evidence="1">
    <location>
        <begin position="58"/>
        <end position="106"/>
    </location>
</feature>
<dbReference type="Proteomes" id="UP001165740">
    <property type="component" value="Chromosome 9"/>
</dbReference>
<dbReference type="GeneID" id="129928421"/>
<gene>
    <name evidence="4" type="primary">LOC129928421</name>
</gene>
<evidence type="ECO:0000256" key="1">
    <source>
        <dbReference type="SAM" id="MobiDB-lite"/>
    </source>
</evidence>
<protein>
    <submittedName>
        <fullName evidence="4">Uncharacterized protein LOC129928421</fullName>
    </submittedName>
</protein>
<feature type="signal peptide" evidence="2">
    <location>
        <begin position="1"/>
        <end position="22"/>
    </location>
</feature>